<keyword evidence="11" id="KW-1133">Transmembrane helix</keyword>
<evidence type="ECO:0000256" key="8">
    <source>
        <dbReference type="ARBA" id="ARBA00023033"/>
    </source>
</evidence>
<dbReference type="Gene3D" id="1.10.630.10">
    <property type="entry name" value="Cytochrome P450"/>
    <property type="match status" value="1"/>
</dbReference>
<evidence type="ECO:0000256" key="1">
    <source>
        <dbReference type="ARBA" id="ARBA00001971"/>
    </source>
</evidence>
<feature type="transmembrane region" description="Helical" evidence="11">
    <location>
        <begin position="6"/>
        <end position="22"/>
    </location>
</feature>
<evidence type="ECO:0000256" key="2">
    <source>
        <dbReference type="ARBA" id="ARBA00005179"/>
    </source>
</evidence>
<evidence type="ECO:0000313" key="13">
    <source>
        <dbReference type="Proteomes" id="UP000054166"/>
    </source>
</evidence>
<keyword evidence="7 9" id="KW-0408">Iron</keyword>
<dbReference type="Pfam" id="PF00067">
    <property type="entry name" value="p450"/>
    <property type="match status" value="1"/>
</dbReference>
<keyword evidence="4 9" id="KW-0349">Heme</keyword>
<dbReference type="InParanoid" id="A0A0C3F1M6"/>
<reference evidence="12 13" key="1">
    <citation type="submission" date="2014-04" db="EMBL/GenBank/DDBJ databases">
        <authorList>
            <consortium name="DOE Joint Genome Institute"/>
            <person name="Kuo A."/>
            <person name="Tarkka M."/>
            <person name="Buscot F."/>
            <person name="Kohler A."/>
            <person name="Nagy L.G."/>
            <person name="Floudas D."/>
            <person name="Copeland A."/>
            <person name="Barry K.W."/>
            <person name="Cichocki N."/>
            <person name="Veneault-Fourrey C."/>
            <person name="LaButti K."/>
            <person name="Lindquist E.A."/>
            <person name="Lipzen A."/>
            <person name="Lundell T."/>
            <person name="Morin E."/>
            <person name="Murat C."/>
            <person name="Sun H."/>
            <person name="Tunlid A."/>
            <person name="Henrissat B."/>
            <person name="Grigoriev I.V."/>
            <person name="Hibbett D.S."/>
            <person name="Martin F."/>
            <person name="Nordberg H.P."/>
            <person name="Cantor M.N."/>
            <person name="Hua S.X."/>
        </authorList>
    </citation>
    <scope>NUCLEOTIDE SEQUENCE [LARGE SCALE GENOMIC DNA]</scope>
    <source>
        <strain evidence="12 13">F 1598</strain>
    </source>
</reference>
<dbReference type="HOGENOM" id="CLU_001570_2_3_1"/>
<keyword evidence="11" id="KW-0812">Transmembrane</keyword>
<dbReference type="EMBL" id="KN833015">
    <property type="protein sequence ID" value="KIM78645.1"/>
    <property type="molecule type" value="Genomic_DNA"/>
</dbReference>
<organism evidence="12 13">
    <name type="scientific">Piloderma croceum (strain F 1598)</name>
    <dbReference type="NCBI Taxonomy" id="765440"/>
    <lineage>
        <taxon>Eukaryota</taxon>
        <taxon>Fungi</taxon>
        <taxon>Dikarya</taxon>
        <taxon>Basidiomycota</taxon>
        <taxon>Agaricomycotina</taxon>
        <taxon>Agaricomycetes</taxon>
        <taxon>Agaricomycetidae</taxon>
        <taxon>Atheliales</taxon>
        <taxon>Atheliaceae</taxon>
        <taxon>Piloderma</taxon>
    </lineage>
</organism>
<dbReference type="InterPro" id="IPR017972">
    <property type="entry name" value="Cyt_P450_CS"/>
</dbReference>
<evidence type="ECO:0000313" key="12">
    <source>
        <dbReference type="EMBL" id="KIM78645.1"/>
    </source>
</evidence>
<dbReference type="STRING" id="765440.A0A0C3F1M6"/>
<keyword evidence="13" id="KW-1185">Reference proteome</keyword>
<gene>
    <name evidence="12" type="ORF">PILCRDRAFT_586488</name>
</gene>
<keyword evidence="11" id="KW-0472">Membrane</keyword>
<evidence type="ECO:0000256" key="4">
    <source>
        <dbReference type="ARBA" id="ARBA00022617"/>
    </source>
</evidence>
<dbReference type="PANTHER" id="PTHR46300">
    <property type="entry name" value="P450, PUTATIVE (EUROFUNG)-RELATED-RELATED"/>
    <property type="match status" value="1"/>
</dbReference>
<accession>A0A0C3F1M6</accession>
<dbReference type="CDD" id="cd11065">
    <property type="entry name" value="CYP64-like"/>
    <property type="match status" value="1"/>
</dbReference>
<evidence type="ECO:0000256" key="3">
    <source>
        <dbReference type="ARBA" id="ARBA00010617"/>
    </source>
</evidence>
<dbReference type="InterPro" id="IPR002401">
    <property type="entry name" value="Cyt_P450_E_grp-I"/>
</dbReference>
<reference evidence="13" key="2">
    <citation type="submission" date="2015-01" db="EMBL/GenBank/DDBJ databases">
        <title>Evolutionary Origins and Diversification of the Mycorrhizal Mutualists.</title>
        <authorList>
            <consortium name="DOE Joint Genome Institute"/>
            <consortium name="Mycorrhizal Genomics Consortium"/>
            <person name="Kohler A."/>
            <person name="Kuo A."/>
            <person name="Nagy L.G."/>
            <person name="Floudas D."/>
            <person name="Copeland A."/>
            <person name="Barry K.W."/>
            <person name="Cichocki N."/>
            <person name="Veneault-Fourrey C."/>
            <person name="LaButti K."/>
            <person name="Lindquist E.A."/>
            <person name="Lipzen A."/>
            <person name="Lundell T."/>
            <person name="Morin E."/>
            <person name="Murat C."/>
            <person name="Riley R."/>
            <person name="Ohm R."/>
            <person name="Sun H."/>
            <person name="Tunlid A."/>
            <person name="Henrissat B."/>
            <person name="Grigoriev I.V."/>
            <person name="Hibbett D.S."/>
            <person name="Martin F."/>
        </authorList>
    </citation>
    <scope>NUCLEOTIDE SEQUENCE [LARGE SCALE GENOMIC DNA]</scope>
    <source>
        <strain evidence="13">F 1598</strain>
    </source>
</reference>
<evidence type="ECO:0000256" key="11">
    <source>
        <dbReference type="SAM" id="Phobius"/>
    </source>
</evidence>
<keyword evidence="8 10" id="KW-0503">Monooxygenase</keyword>
<protein>
    <recommendedName>
        <fullName evidence="14">Cytochrome P450</fullName>
    </recommendedName>
</protein>
<dbReference type="PRINTS" id="PR00463">
    <property type="entry name" value="EP450I"/>
</dbReference>
<dbReference type="SUPFAM" id="SSF48264">
    <property type="entry name" value="Cytochrome P450"/>
    <property type="match status" value="1"/>
</dbReference>
<dbReference type="InterPro" id="IPR036396">
    <property type="entry name" value="Cyt_P450_sf"/>
</dbReference>
<dbReference type="OrthoDB" id="2789670at2759"/>
<comment type="cofactor">
    <cofactor evidence="1 9">
        <name>heme</name>
        <dbReference type="ChEBI" id="CHEBI:30413"/>
    </cofactor>
</comment>
<dbReference type="AlphaFoldDB" id="A0A0C3F1M6"/>
<evidence type="ECO:0000256" key="10">
    <source>
        <dbReference type="RuleBase" id="RU000461"/>
    </source>
</evidence>
<dbReference type="PROSITE" id="PS00086">
    <property type="entry name" value="CYTOCHROME_P450"/>
    <property type="match status" value="1"/>
</dbReference>
<keyword evidence="6 10" id="KW-0560">Oxidoreductase</keyword>
<comment type="pathway">
    <text evidence="2">Secondary metabolite biosynthesis.</text>
</comment>
<dbReference type="Proteomes" id="UP000054166">
    <property type="component" value="Unassembled WGS sequence"/>
</dbReference>
<dbReference type="PANTHER" id="PTHR46300:SF7">
    <property type="entry name" value="P450, PUTATIVE (EUROFUNG)-RELATED"/>
    <property type="match status" value="1"/>
</dbReference>
<sequence length="513" mass="58167">MNKYVVIFVAITIVLSIRYIRYRRRDGAGHPLPPGPIGLPLLGNIFNFPKTGAWLLAGEWRKKYGNIVYMHVLGTQVLFLNTFDVAMDLLDKRSLIYSARPPVPMLHLMGLDWTITIMPYGPKLRRQRAFLHQFLQPASMKRHHRTLMLETRRLAVNLICSPDDYMFHVRRATAAIIMMISYGHEVSPEEDIYVELADKVMESFAIAGEPGAFLIDFFPLLKYVPSWFPGVTFKRKAMAWYKNSRAMLTVPYEMTKRKIHDGTARSSILTDLIESNTRKDGHIEHEEDIAASAAVTYAGGSDTTVSAICSFLLAVVLHPEVQKCGQEELNRVIGHDRLPTFDDRPALPYIEGIVKEIFRWNPVVPAGAVHALEQDDLYNGYFIPAGTIVVPNQWAMLHDETEYPEPFAFKPERWLLKEGQRKPRDPTKAAFGFGRRICPGKDLADESVFIAIVTILATLDVQKALDEYGKPITPVPKYSSALISHPERFDCAIKSRFPQTLGVLQEAIENEQQ</sequence>
<dbReference type="PRINTS" id="PR00385">
    <property type="entry name" value="P450"/>
</dbReference>
<keyword evidence="5 9" id="KW-0479">Metal-binding</keyword>
<name>A0A0C3F1M6_PILCF</name>
<dbReference type="GO" id="GO:0020037">
    <property type="term" value="F:heme binding"/>
    <property type="evidence" value="ECO:0007669"/>
    <property type="project" value="InterPro"/>
</dbReference>
<proteinExistence type="inferred from homology"/>
<dbReference type="GO" id="GO:0005506">
    <property type="term" value="F:iron ion binding"/>
    <property type="evidence" value="ECO:0007669"/>
    <property type="project" value="InterPro"/>
</dbReference>
<evidence type="ECO:0000256" key="6">
    <source>
        <dbReference type="ARBA" id="ARBA00023002"/>
    </source>
</evidence>
<dbReference type="GO" id="GO:0016705">
    <property type="term" value="F:oxidoreductase activity, acting on paired donors, with incorporation or reduction of molecular oxygen"/>
    <property type="evidence" value="ECO:0007669"/>
    <property type="project" value="InterPro"/>
</dbReference>
<evidence type="ECO:0000256" key="5">
    <source>
        <dbReference type="ARBA" id="ARBA00022723"/>
    </source>
</evidence>
<feature type="binding site" description="axial binding residue" evidence="9">
    <location>
        <position position="438"/>
    </location>
    <ligand>
        <name>heme</name>
        <dbReference type="ChEBI" id="CHEBI:30413"/>
    </ligand>
    <ligandPart>
        <name>Fe</name>
        <dbReference type="ChEBI" id="CHEBI:18248"/>
    </ligandPart>
</feature>
<evidence type="ECO:0008006" key="14">
    <source>
        <dbReference type="Google" id="ProtNLM"/>
    </source>
</evidence>
<dbReference type="InterPro" id="IPR050364">
    <property type="entry name" value="Cytochrome_P450_fung"/>
</dbReference>
<evidence type="ECO:0000256" key="7">
    <source>
        <dbReference type="ARBA" id="ARBA00023004"/>
    </source>
</evidence>
<dbReference type="InterPro" id="IPR001128">
    <property type="entry name" value="Cyt_P450"/>
</dbReference>
<comment type="similarity">
    <text evidence="3 10">Belongs to the cytochrome P450 family.</text>
</comment>
<dbReference type="GO" id="GO:0004497">
    <property type="term" value="F:monooxygenase activity"/>
    <property type="evidence" value="ECO:0007669"/>
    <property type="project" value="UniProtKB-KW"/>
</dbReference>
<evidence type="ECO:0000256" key="9">
    <source>
        <dbReference type="PIRSR" id="PIRSR602401-1"/>
    </source>
</evidence>